<gene>
    <name evidence="1" type="ORF">SOCE26_012770</name>
</gene>
<protein>
    <recommendedName>
        <fullName evidence="3">DUF4276 family protein</fullName>
    </recommendedName>
</protein>
<accession>A0A2L0EKR6</accession>
<dbReference type="InterPro" id="IPR025455">
    <property type="entry name" value="DUF4276"/>
</dbReference>
<sequence>MAADIDDWRLLPYLQRHESEALVLAGLDALEEVLDVDERPALRELQALVTTVPPEDVNDGEHTAPSKRLESAIPSYRKTVHGPLVIEGTGLAKLRARCPRFDGWITRLEELSAGAGS</sequence>
<dbReference type="Proteomes" id="UP000238348">
    <property type="component" value="Chromosome"/>
</dbReference>
<evidence type="ECO:0000313" key="2">
    <source>
        <dbReference type="Proteomes" id="UP000238348"/>
    </source>
</evidence>
<dbReference type="EMBL" id="CP012673">
    <property type="protein sequence ID" value="AUX39882.1"/>
    <property type="molecule type" value="Genomic_DNA"/>
</dbReference>
<organism evidence="1 2">
    <name type="scientific">Sorangium cellulosum</name>
    <name type="common">Polyangium cellulosum</name>
    <dbReference type="NCBI Taxonomy" id="56"/>
    <lineage>
        <taxon>Bacteria</taxon>
        <taxon>Pseudomonadati</taxon>
        <taxon>Myxococcota</taxon>
        <taxon>Polyangia</taxon>
        <taxon>Polyangiales</taxon>
        <taxon>Polyangiaceae</taxon>
        <taxon>Sorangium</taxon>
    </lineage>
</organism>
<reference evidence="1 2" key="1">
    <citation type="submission" date="2015-09" db="EMBL/GenBank/DDBJ databases">
        <title>Sorangium comparison.</title>
        <authorList>
            <person name="Zaburannyi N."/>
            <person name="Bunk B."/>
            <person name="Overmann J."/>
            <person name="Mueller R."/>
        </authorList>
    </citation>
    <scope>NUCLEOTIDE SEQUENCE [LARGE SCALE GENOMIC DNA]</scope>
    <source>
        <strain evidence="1 2">So ce26</strain>
    </source>
</reference>
<evidence type="ECO:0008006" key="3">
    <source>
        <dbReference type="Google" id="ProtNLM"/>
    </source>
</evidence>
<evidence type="ECO:0000313" key="1">
    <source>
        <dbReference type="EMBL" id="AUX39882.1"/>
    </source>
</evidence>
<proteinExistence type="predicted"/>
<dbReference type="AlphaFoldDB" id="A0A2L0EKR6"/>
<dbReference type="Pfam" id="PF14103">
    <property type="entry name" value="DUF4276"/>
    <property type="match status" value="1"/>
</dbReference>
<name>A0A2L0EKR6_SORCE</name>